<keyword evidence="3" id="KW-1185">Reference proteome</keyword>
<reference evidence="2" key="1">
    <citation type="journal article" date="2023" name="Front. Mar. Sci.">
        <title>A new Merluccius polli reference genome to investigate the effects of global change in West African waters.</title>
        <authorList>
            <person name="Mateo J.L."/>
            <person name="Blanco-Fernandez C."/>
            <person name="Garcia-Vazquez E."/>
            <person name="Machado-Schiaffino G."/>
        </authorList>
    </citation>
    <scope>NUCLEOTIDE SEQUENCE</scope>
    <source>
        <strain evidence="2">C29</strain>
        <tissue evidence="2">Fin</tissue>
    </source>
</reference>
<evidence type="ECO:0000313" key="2">
    <source>
        <dbReference type="EMBL" id="KAK0145344.1"/>
    </source>
</evidence>
<feature type="compositionally biased region" description="Basic and acidic residues" evidence="1">
    <location>
        <begin position="70"/>
        <end position="109"/>
    </location>
</feature>
<accession>A0AA47MSJ4</accession>
<gene>
    <name evidence="2" type="ORF">N1851_015765</name>
</gene>
<evidence type="ECO:0000256" key="1">
    <source>
        <dbReference type="SAM" id="MobiDB-lite"/>
    </source>
</evidence>
<proteinExistence type="predicted"/>
<feature type="region of interest" description="Disordered" evidence="1">
    <location>
        <begin position="1"/>
        <end position="22"/>
    </location>
</feature>
<sequence length="109" mass="12326">MGLLEKDCECPGEGVSGKPTAAPWPYFVLMDEVLGQRHSTTPPVLIASVPKDTPGPSTVVDDQEEAEEESQPRPERRKQRREDELIKEDMRLQREAEERRAQESRGVPD</sequence>
<evidence type="ECO:0000313" key="3">
    <source>
        <dbReference type="Proteomes" id="UP001174136"/>
    </source>
</evidence>
<comment type="caution">
    <text evidence="2">The sequence shown here is derived from an EMBL/GenBank/DDBJ whole genome shotgun (WGS) entry which is preliminary data.</text>
</comment>
<name>A0AA47MSJ4_MERPO</name>
<organism evidence="2 3">
    <name type="scientific">Merluccius polli</name>
    <name type="common">Benguela hake</name>
    <name type="synonym">Merluccius cadenati</name>
    <dbReference type="NCBI Taxonomy" id="89951"/>
    <lineage>
        <taxon>Eukaryota</taxon>
        <taxon>Metazoa</taxon>
        <taxon>Chordata</taxon>
        <taxon>Craniata</taxon>
        <taxon>Vertebrata</taxon>
        <taxon>Euteleostomi</taxon>
        <taxon>Actinopterygii</taxon>
        <taxon>Neopterygii</taxon>
        <taxon>Teleostei</taxon>
        <taxon>Neoteleostei</taxon>
        <taxon>Acanthomorphata</taxon>
        <taxon>Zeiogadaria</taxon>
        <taxon>Gadariae</taxon>
        <taxon>Gadiformes</taxon>
        <taxon>Gadoidei</taxon>
        <taxon>Merlucciidae</taxon>
        <taxon>Merluccius</taxon>
    </lineage>
</organism>
<feature type="region of interest" description="Disordered" evidence="1">
    <location>
        <begin position="41"/>
        <end position="109"/>
    </location>
</feature>
<protein>
    <submittedName>
        <fullName evidence="2">Uncharacterized protein</fullName>
    </submittedName>
</protein>
<dbReference type="EMBL" id="JAOPHQ010002863">
    <property type="protein sequence ID" value="KAK0145344.1"/>
    <property type="molecule type" value="Genomic_DNA"/>
</dbReference>
<dbReference type="AlphaFoldDB" id="A0AA47MSJ4"/>
<dbReference type="Proteomes" id="UP001174136">
    <property type="component" value="Unassembled WGS sequence"/>
</dbReference>